<keyword evidence="2" id="KW-1185">Reference proteome</keyword>
<reference evidence="2" key="1">
    <citation type="journal article" date="2025" name="Aquaculture">
        <title>Assessment of the bioflocculant production and safety properties of Metabacillus hrfriensis sp. nov. based on phenotypic and whole-genome sequencing analysis.</title>
        <authorList>
            <person name="Zhang R."/>
            <person name="Zhao Z."/>
            <person name="Luo L."/>
            <person name="Wang S."/>
            <person name="Guo K."/>
            <person name="Xu W."/>
        </authorList>
    </citation>
    <scope>NUCLEOTIDE SEQUENCE [LARGE SCALE GENOMIC DNA]</scope>
    <source>
        <strain evidence="2">CT-WN-B3</strain>
    </source>
</reference>
<accession>A0ACD4RD93</accession>
<evidence type="ECO:0000313" key="1">
    <source>
        <dbReference type="EMBL" id="WHZ58396.1"/>
    </source>
</evidence>
<name>A0ACD4RD93_9BACI</name>
<evidence type="ECO:0000313" key="2">
    <source>
        <dbReference type="Proteomes" id="UP001226091"/>
    </source>
</evidence>
<organism evidence="1 2">
    <name type="scientific">Metabacillus hrfriensis</name>
    <dbReference type="NCBI Taxonomy" id="3048891"/>
    <lineage>
        <taxon>Bacteria</taxon>
        <taxon>Bacillati</taxon>
        <taxon>Bacillota</taxon>
        <taxon>Bacilli</taxon>
        <taxon>Bacillales</taxon>
        <taxon>Bacillaceae</taxon>
        <taxon>Metabacillus</taxon>
    </lineage>
</organism>
<keyword evidence="1" id="KW-0378">Hydrolase</keyword>
<dbReference type="EMBL" id="CP126116">
    <property type="protein sequence ID" value="WHZ58396.1"/>
    <property type="molecule type" value="Genomic_DNA"/>
</dbReference>
<dbReference type="Proteomes" id="UP001226091">
    <property type="component" value="Chromosome"/>
</dbReference>
<sequence length="309" mass="35516">MWIIVCSILAVLLTILAVSCFFSSMITVPRKVAYEKTYLLGVESGEINTDIFESAQKEEWFIDSFHGYQIHGMWFPVSESKKAIIIAHGITWSLFGSFKYVEMFQKRGYHVLLCDHRFHGLSGGDHTSFGYYESDDLKAWVDCLYEKLGKDAFVGILGESLGAASALQYVKKDPRVAFCISDCAFSDLTELLKTRLRIDFKVKFYPLISWTSLVTKFRYGWGFEEIKPARDLEHTKTPILFIHGKEDHFIPMKMTLDMYHLKKGIKQLYLVPKAGHAQAFLTDPKGYERKVLEFISTIEEYKESAAEMI</sequence>
<gene>
    <name evidence="1" type="ORF">QLQ22_03230</name>
</gene>
<protein>
    <submittedName>
        <fullName evidence="1">Alpha/beta fold hydrolase</fullName>
    </submittedName>
</protein>
<proteinExistence type="predicted"/>